<protein>
    <submittedName>
        <fullName evidence="1">Uncharacterized protein</fullName>
    </submittedName>
</protein>
<sequence length="66" mass="7360">MTTNAALSGELSLGIKNSLNKVFSLSGIDYWLGDCSRHAVKPIISVINHKTNPFIEMKSWADFKYT</sequence>
<keyword evidence="2" id="KW-1185">Reference proteome</keyword>
<evidence type="ECO:0000313" key="2">
    <source>
        <dbReference type="Proteomes" id="UP000321922"/>
    </source>
</evidence>
<dbReference type="EMBL" id="BJXJ01000020">
    <property type="protein sequence ID" value="GEM76116.1"/>
    <property type="molecule type" value="Genomic_DNA"/>
</dbReference>
<comment type="caution">
    <text evidence="1">The sequence shown here is derived from an EMBL/GenBank/DDBJ whole genome shotgun (WGS) entry which is preliminary data.</text>
</comment>
<gene>
    <name evidence="1" type="ORF">VSA01S_22280</name>
</gene>
<dbReference type="Proteomes" id="UP000321922">
    <property type="component" value="Unassembled WGS sequence"/>
</dbReference>
<name>A0A511QG42_9VIBR</name>
<dbReference type="AlphaFoldDB" id="A0A511QG42"/>
<evidence type="ECO:0000313" key="1">
    <source>
        <dbReference type="EMBL" id="GEM76116.1"/>
    </source>
</evidence>
<reference evidence="1 2" key="1">
    <citation type="submission" date="2019-07" db="EMBL/GenBank/DDBJ databases">
        <title>Whole genome shotgun sequence of Vibrio sagamiensis NBRC 104589.</title>
        <authorList>
            <person name="Hosoyama A."/>
            <person name="Uohara A."/>
            <person name="Ohji S."/>
            <person name="Ichikawa N."/>
        </authorList>
    </citation>
    <scope>NUCLEOTIDE SEQUENCE [LARGE SCALE GENOMIC DNA]</scope>
    <source>
        <strain evidence="1 2">NBRC 104589</strain>
    </source>
</reference>
<accession>A0A511QG42</accession>
<organism evidence="1 2">
    <name type="scientific">Vibrio sagamiensis NBRC 104589</name>
    <dbReference type="NCBI Taxonomy" id="1219064"/>
    <lineage>
        <taxon>Bacteria</taxon>
        <taxon>Pseudomonadati</taxon>
        <taxon>Pseudomonadota</taxon>
        <taxon>Gammaproteobacteria</taxon>
        <taxon>Vibrionales</taxon>
        <taxon>Vibrionaceae</taxon>
        <taxon>Vibrio</taxon>
    </lineage>
</organism>
<proteinExistence type="predicted"/>